<dbReference type="HOGENOM" id="CLU_036330_1_0_1"/>
<dbReference type="PROSITE" id="PS50048">
    <property type="entry name" value="ZN2_CY6_FUNGAL_2"/>
    <property type="match status" value="1"/>
</dbReference>
<comment type="subcellular location">
    <subcellularLocation>
        <location evidence="1">Nucleus</location>
    </subcellularLocation>
</comment>
<dbReference type="AlphaFoldDB" id="W3XC21"/>
<evidence type="ECO:0000313" key="6">
    <source>
        <dbReference type="Proteomes" id="UP000030651"/>
    </source>
</evidence>
<keyword evidence="6" id="KW-1185">Reference proteome</keyword>
<proteinExistence type="predicted"/>
<reference evidence="6" key="1">
    <citation type="journal article" date="2015" name="BMC Genomics">
        <title>Genomic and transcriptomic analysis of the endophytic fungus Pestalotiopsis fici reveals its lifestyle and high potential for synthesis of natural products.</title>
        <authorList>
            <person name="Wang X."/>
            <person name="Zhang X."/>
            <person name="Liu L."/>
            <person name="Xiang M."/>
            <person name="Wang W."/>
            <person name="Sun X."/>
            <person name="Che Y."/>
            <person name="Guo L."/>
            <person name="Liu G."/>
            <person name="Guo L."/>
            <person name="Wang C."/>
            <person name="Yin W.B."/>
            <person name="Stadler M."/>
            <person name="Zhang X."/>
            <person name="Liu X."/>
        </authorList>
    </citation>
    <scope>NUCLEOTIDE SEQUENCE [LARGE SCALE GENOMIC DNA]</scope>
    <source>
        <strain evidence="6">W106-1 / CGMCC3.15140</strain>
    </source>
</reference>
<evidence type="ECO:0000256" key="2">
    <source>
        <dbReference type="ARBA" id="ARBA00023242"/>
    </source>
</evidence>
<dbReference type="InterPro" id="IPR001138">
    <property type="entry name" value="Zn2Cys6_DnaBD"/>
</dbReference>
<dbReference type="OrthoDB" id="3145928at2759"/>
<dbReference type="Pfam" id="PF00172">
    <property type="entry name" value="Zn_clus"/>
    <property type="match status" value="1"/>
</dbReference>
<dbReference type="KEGG" id="pfy:PFICI_05471"/>
<dbReference type="EMBL" id="KI912111">
    <property type="protein sequence ID" value="ETS83595.1"/>
    <property type="molecule type" value="Genomic_DNA"/>
</dbReference>
<evidence type="ECO:0000256" key="1">
    <source>
        <dbReference type="ARBA" id="ARBA00004123"/>
    </source>
</evidence>
<feature type="region of interest" description="Disordered" evidence="3">
    <location>
        <begin position="1"/>
        <end position="21"/>
    </location>
</feature>
<evidence type="ECO:0000313" key="5">
    <source>
        <dbReference type="EMBL" id="ETS83595.1"/>
    </source>
</evidence>
<dbReference type="GeneID" id="19270484"/>
<dbReference type="OMA" id="WMYYHAT"/>
<dbReference type="GO" id="GO:0045944">
    <property type="term" value="P:positive regulation of transcription by RNA polymerase II"/>
    <property type="evidence" value="ECO:0007669"/>
    <property type="project" value="TreeGrafter"/>
</dbReference>
<keyword evidence="2" id="KW-0539">Nucleus</keyword>
<dbReference type="Gene3D" id="4.10.240.10">
    <property type="entry name" value="Zn(2)-C6 fungal-type DNA-binding domain"/>
    <property type="match status" value="1"/>
</dbReference>
<feature type="compositionally biased region" description="Polar residues" evidence="3">
    <location>
        <begin position="1"/>
        <end position="15"/>
    </location>
</feature>
<dbReference type="Proteomes" id="UP000030651">
    <property type="component" value="Unassembled WGS sequence"/>
</dbReference>
<dbReference type="eggNOG" id="ENOG502SK6R">
    <property type="taxonomic scope" value="Eukaryota"/>
</dbReference>
<organism evidence="5 6">
    <name type="scientific">Pestalotiopsis fici (strain W106-1 / CGMCC3.15140)</name>
    <dbReference type="NCBI Taxonomy" id="1229662"/>
    <lineage>
        <taxon>Eukaryota</taxon>
        <taxon>Fungi</taxon>
        <taxon>Dikarya</taxon>
        <taxon>Ascomycota</taxon>
        <taxon>Pezizomycotina</taxon>
        <taxon>Sordariomycetes</taxon>
        <taxon>Xylariomycetidae</taxon>
        <taxon>Amphisphaeriales</taxon>
        <taxon>Sporocadaceae</taxon>
        <taxon>Pestalotiopsis</taxon>
    </lineage>
</organism>
<dbReference type="GO" id="GO:0005634">
    <property type="term" value="C:nucleus"/>
    <property type="evidence" value="ECO:0007669"/>
    <property type="project" value="UniProtKB-SubCell"/>
</dbReference>
<evidence type="ECO:0000256" key="3">
    <source>
        <dbReference type="SAM" id="MobiDB-lite"/>
    </source>
</evidence>
<dbReference type="InterPro" id="IPR021858">
    <property type="entry name" value="Fun_TF"/>
</dbReference>
<accession>W3XC21</accession>
<dbReference type="GO" id="GO:0000981">
    <property type="term" value="F:DNA-binding transcription factor activity, RNA polymerase II-specific"/>
    <property type="evidence" value="ECO:0007669"/>
    <property type="project" value="InterPro"/>
</dbReference>
<dbReference type="PANTHER" id="PTHR37534">
    <property type="entry name" value="TRANSCRIPTIONAL ACTIVATOR PROTEIN UGA3"/>
    <property type="match status" value="1"/>
</dbReference>
<dbReference type="InParanoid" id="W3XC21"/>
<protein>
    <recommendedName>
        <fullName evidence="4">Zn(2)-C6 fungal-type domain-containing protein</fullName>
    </recommendedName>
</protein>
<gene>
    <name evidence="5" type="ORF">PFICI_05471</name>
</gene>
<dbReference type="Pfam" id="PF11951">
    <property type="entry name" value="Fungal_trans_2"/>
    <property type="match status" value="1"/>
</dbReference>
<feature type="domain" description="Zn(2)-C6 fungal-type" evidence="4">
    <location>
        <begin position="24"/>
        <end position="52"/>
    </location>
</feature>
<dbReference type="SUPFAM" id="SSF57701">
    <property type="entry name" value="Zn2/Cys6 DNA-binding domain"/>
    <property type="match status" value="1"/>
</dbReference>
<dbReference type="CDD" id="cd00067">
    <property type="entry name" value="GAL4"/>
    <property type="match status" value="1"/>
</dbReference>
<name>W3XC21_PESFW</name>
<sequence>MVSQAPDRQSGGVNDQETDGKRKGCATCLRRRIRCDQTLPSCRKCERKGLTCPGYERRLRWAGAIAVRGRFRGIAEPRQLHGTGASHEHIVIGPSHVRGKEISSEQVAKWSDVAVDIARLVPGALTTAEICGMVHYYHDRIAGNMVWIDSPSNPYKRLVIPRARSQPILLLAILTIASEHDAMSRKASSSMFSKNAHDIVISHITRELERTVNMMSSSGAAVSLELHTVEWILASILVLSNYECIGSQSMLWCSHRLGARTLIHAVSISRSETSELYQFLRAQFSTIDILASTTTRLHMNSQDVVLQESNDPEAILSEYMKLIHEINTYTWKGETNTSQIPPASVLRTKFETVRGLTMMNAAASPALADDSTRLHFILLADVFHTAALLFAYRTACRLKPEDPAVQVLSKELMEKLDHFIANVPLIQTLPWPVLIAGIESHGLEERQVLVSKWYQAIIEGTGFNNYKEVELFLVEYWAGNEKNWRKMAELWERQGRPVLAV</sequence>
<dbReference type="GO" id="GO:0000976">
    <property type="term" value="F:transcription cis-regulatory region binding"/>
    <property type="evidence" value="ECO:0007669"/>
    <property type="project" value="TreeGrafter"/>
</dbReference>
<evidence type="ECO:0000259" key="4">
    <source>
        <dbReference type="PROSITE" id="PS50048"/>
    </source>
</evidence>
<dbReference type="GO" id="GO:0008270">
    <property type="term" value="F:zinc ion binding"/>
    <property type="evidence" value="ECO:0007669"/>
    <property type="project" value="InterPro"/>
</dbReference>
<dbReference type="PANTHER" id="PTHR37534:SF7">
    <property type="entry name" value="TRANSCRIPTIONAL ACTIVATOR PROTEIN UGA3"/>
    <property type="match status" value="1"/>
</dbReference>
<dbReference type="InterPro" id="IPR036864">
    <property type="entry name" value="Zn2-C6_fun-type_DNA-bd_sf"/>
</dbReference>
<dbReference type="SMART" id="SM00066">
    <property type="entry name" value="GAL4"/>
    <property type="match status" value="1"/>
</dbReference>
<dbReference type="RefSeq" id="XP_007832243.1">
    <property type="nucleotide sequence ID" value="XM_007834052.1"/>
</dbReference>